<dbReference type="InterPro" id="IPR029062">
    <property type="entry name" value="Class_I_gatase-like"/>
</dbReference>
<proteinExistence type="inferred from homology"/>
<keyword evidence="4 9" id="KW-0378">Hydrolase</keyword>
<keyword evidence="7" id="KW-0732">Signal</keyword>
<comment type="similarity">
    <text evidence="2">Belongs to the peptidase M14 family.</text>
</comment>
<dbReference type="EC" id="3.4.17.-" evidence="9"/>
<dbReference type="SUPFAM" id="SSF52317">
    <property type="entry name" value="Class I glutamine amidotransferase-like"/>
    <property type="match status" value="1"/>
</dbReference>
<gene>
    <name evidence="9" type="ORF">ACFODZ_14730</name>
</gene>
<protein>
    <submittedName>
        <fullName evidence="9">M14 metallopeptidase family protein</fullName>
        <ecNumber evidence="9">3.4.17.-</ecNumber>
    </submittedName>
</protein>
<dbReference type="Gene3D" id="3.40.50.880">
    <property type="match status" value="1"/>
</dbReference>
<dbReference type="GO" id="GO:0004180">
    <property type="term" value="F:carboxypeptidase activity"/>
    <property type="evidence" value="ECO:0007669"/>
    <property type="project" value="UniProtKB-KW"/>
</dbReference>
<keyword evidence="6" id="KW-0482">Metalloprotease</keyword>
<sequence length="894" mass="99280">MINSFYRLTALFLLSITGSAIQAREMGWPDFSYQKNIPTIHDVLGHQPGERVSTHAQMMTYMQALAKAAPEQMKVFTYAQTWEGRPLIYVVIGSAAHLTKLPELTNQIQQLSDPRQTDNDAARKLIDSLPASVWLGYGVHGNEISSTDAAMLTAYHLLASGHEPMTQQILDNTLVFIDPLQNPDGRDRFTSRYYSTVGLEPSPDRFSAEHNEPWPSGRTNHYLFDMNRDWLAMTQPETQGRIKTLNQHLPQVVIDVHEMGGDSSYYFAPAAEPFNPLMTADQINNMNLIGKNHAKHFDAMGHDYFTREVFDAFYPGYGDSWPTFYGASASTYEVASARGEIFKRRTGEQYTYAESVQQHFVASVSTIEATAQLRKQLLSDFYQYQVSAIRSGEKSRQRFHLIPKQTDRAGAHKLATLLSTHGIEVQQTTSASRACGTPLPAGSFVIDSAQPRGRMAETMLRQQVDMDPAFIEKQEDRRRKNLRDQIFDLTAWSLPLMFNLDVERCDSVKSQTLQPWDGSVPLTGSISEGSASMAYLVPWKDMAAGRFLTKGLRQGLVIKSTDLPFTHNNGKNYPAGTLIIEVKNNSVDVAETIRQLAEQTGAQVDGVSTSWVIKGPNFGSMNVVTIPKINIAMAWDEPTSSLSAGNTRFVIERQLGYPVTAIRSKHLNVADLSPYDVLILPGGNYQTIFSKSGLSNINDWISDGGVLLTLGQATAYAAAEQTGWLSVKPELAFQETEKGKKAKGDKKATAPGQLLKEATDLHKAIADDQARPDAVAGVLTRVAVDQDHWLTAGVKPEVIALVAGRQIYTPIQLNKGRNVAWFKGPDDLLASGYLWEENRQQLAYKPFLIHQPKGKGMVIAFTQEPTIRAFLDGLQLMLTNTLFRSAAHSAKVRR</sequence>
<dbReference type="SMART" id="SM00631">
    <property type="entry name" value="Zn_pept"/>
    <property type="match status" value="1"/>
</dbReference>
<evidence type="ECO:0000256" key="5">
    <source>
        <dbReference type="ARBA" id="ARBA00022833"/>
    </source>
</evidence>
<comment type="caution">
    <text evidence="9">The sequence shown here is derived from an EMBL/GenBank/DDBJ whole genome shotgun (WGS) entry which is preliminary data.</text>
</comment>
<dbReference type="CDD" id="cd06238">
    <property type="entry name" value="M14-like"/>
    <property type="match status" value="1"/>
</dbReference>
<evidence type="ECO:0000313" key="9">
    <source>
        <dbReference type="EMBL" id="MFC3195507.1"/>
    </source>
</evidence>
<evidence type="ECO:0000259" key="8">
    <source>
        <dbReference type="SMART" id="SM00631"/>
    </source>
</evidence>
<dbReference type="EMBL" id="JBHRTS010000008">
    <property type="protein sequence ID" value="MFC3195507.1"/>
    <property type="molecule type" value="Genomic_DNA"/>
</dbReference>
<dbReference type="Proteomes" id="UP001595533">
    <property type="component" value="Unassembled WGS sequence"/>
</dbReference>
<dbReference type="PANTHER" id="PTHR11705">
    <property type="entry name" value="PROTEASE FAMILY M14 CARBOXYPEPTIDASE A,B"/>
    <property type="match status" value="1"/>
</dbReference>
<feature type="signal peptide" evidence="7">
    <location>
        <begin position="1"/>
        <end position="23"/>
    </location>
</feature>
<dbReference type="SUPFAM" id="SSF53187">
    <property type="entry name" value="Zn-dependent exopeptidases"/>
    <property type="match status" value="1"/>
</dbReference>
<dbReference type="RefSeq" id="WP_077412583.1">
    <property type="nucleotide sequence ID" value="NZ_JBHRTS010000008.1"/>
</dbReference>
<keyword evidence="5" id="KW-0862">Zinc</keyword>
<evidence type="ECO:0000256" key="1">
    <source>
        <dbReference type="ARBA" id="ARBA00001947"/>
    </source>
</evidence>
<evidence type="ECO:0000256" key="4">
    <source>
        <dbReference type="ARBA" id="ARBA00022801"/>
    </source>
</evidence>
<evidence type="ECO:0000313" key="10">
    <source>
        <dbReference type="Proteomes" id="UP001595533"/>
    </source>
</evidence>
<organism evidence="9 10">
    <name type="scientific">Marinicella sediminis</name>
    <dbReference type="NCBI Taxonomy" id="1792834"/>
    <lineage>
        <taxon>Bacteria</taxon>
        <taxon>Pseudomonadati</taxon>
        <taxon>Pseudomonadota</taxon>
        <taxon>Gammaproteobacteria</taxon>
        <taxon>Lysobacterales</taxon>
        <taxon>Marinicellaceae</taxon>
        <taxon>Marinicella</taxon>
    </lineage>
</organism>
<dbReference type="Gene3D" id="3.40.630.10">
    <property type="entry name" value="Zn peptidases"/>
    <property type="match status" value="1"/>
</dbReference>
<keyword evidence="3" id="KW-0645">Protease</keyword>
<comment type="cofactor">
    <cofactor evidence="1">
        <name>Zn(2+)</name>
        <dbReference type="ChEBI" id="CHEBI:29105"/>
    </cofactor>
</comment>
<name>A0ABV7JJJ1_9GAMM</name>
<evidence type="ECO:0000256" key="6">
    <source>
        <dbReference type="ARBA" id="ARBA00023049"/>
    </source>
</evidence>
<dbReference type="Pfam" id="PF00246">
    <property type="entry name" value="Peptidase_M14"/>
    <property type="match status" value="1"/>
</dbReference>
<keyword evidence="10" id="KW-1185">Reference proteome</keyword>
<evidence type="ECO:0000256" key="3">
    <source>
        <dbReference type="ARBA" id="ARBA00022670"/>
    </source>
</evidence>
<feature type="chain" id="PRO_5046594929" evidence="7">
    <location>
        <begin position="24"/>
        <end position="894"/>
    </location>
</feature>
<feature type="domain" description="Peptidase M14" evidence="8">
    <location>
        <begin position="53"/>
        <end position="336"/>
    </location>
</feature>
<keyword evidence="9" id="KW-0121">Carboxypeptidase</keyword>
<dbReference type="InterPro" id="IPR000834">
    <property type="entry name" value="Peptidase_M14"/>
</dbReference>
<evidence type="ECO:0000256" key="7">
    <source>
        <dbReference type="SAM" id="SignalP"/>
    </source>
</evidence>
<dbReference type="PANTHER" id="PTHR11705:SF143">
    <property type="entry name" value="SLL0236 PROTEIN"/>
    <property type="match status" value="1"/>
</dbReference>
<accession>A0ABV7JJJ1</accession>
<evidence type="ECO:0000256" key="2">
    <source>
        <dbReference type="ARBA" id="ARBA00005988"/>
    </source>
</evidence>
<reference evidence="10" key="1">
    <citation type="journal article" date="2019" name="Int. J. Syst. Evol. Microbiol.">
        <title>The Global Catalogue of Microorganisms (GCM) 10K type strain sequencing project: providing services to taxonomists for standard genome sequencing and annotation.</title>
        <authorList>
            <consortium name="The Broad Institute Genomics Platform"/>
            <consortium name="The Broad Institute Genome Sequencing Center for Infectious Disease"/>
            <person name="Wu L."/>
            <person name="Ma J."/>
        </authorList>
    </citation>
    <scope>NUCLEOTIDE SEQUENCE [LARGE SCALE GENOMIC DNA]</scope>
    <source>
        <strain evidence="10">KCTC 42953</strain>
    </source>
</reference>